<proteinExistence type="predicted"/>
<evidence type="ECO:0000256" key="1">
    <source>
        <dbReference type="SAM" id="MobiDB-lite"/>
    </source>
</evidence>
<protein>
    <recommendedName>
        <fullName evidence="4">Lipoprotein</fullName>
    </recommendedName>
</protein>
<organism evidence="2 3">
    <name type="scientific">Halocalculus aciditolerans</name>
    <dbReference type="NCBI Taxonomy" id="1383812"/>
    <lineage>
        <taxon>Archaea</taxon>
        <taxon>Methanobacteriati</taxon>
        <taxon>Methanobacteriota</taxon>
        <taxon>Stenosarchaea group</taxon>
        <taxon>Halobacteria</taxon>
        <taxon>Halobacteriales</taxon>
        <taxon>Halobacteriaceae</taxon>
        <taxon>Halocalculus</taxon>
    </lineage>
</organism>
<keyword evidence="3" id="KW-1185">Reference proteome</keyword>
<comment type="caution">
    <text evidence="2">The sequence shown here is derived from an EMBL/GenBank/DDBJ whole genome shotgun (WGS) entry which is preliminary data.</text>
</comment>
<dbReference type="EMBL" id="BMPG01000005">
    <property type="protein sequence ID" value="GGL70112.1"/>
    <property type="molecule type" value="Genomic_DNA"/>
</dbReference>
<feature type="region of interest" description="Disordered" evidence="1">
    <location>
        <begin position="22"/>
        <end position="41"/>
    </location>
</feature>
<dbReference type="AlphaFoldDB" id="A0A830F792"/>
<name>A0A830F792_9EURY</name>
<reference evidence="2" key="2">
    <citation type="submission" date="2020-09" db="EMBL/GenBank/DDBJ databases">
        <authorList>
            <person name="Sun Q."/>
            <person name="Ohkuma M."/>
        </authorList>
    </citation>
    <scope>NUCLEOTIDE SEQUENCE</scope>
    <source>
        <strain evidence="2">JCM 19596</strain>
    </source>
</reference>
<dbReference type="PROSITE" id="PS51257">
    <property type="entry name" value="PROKAR_LIPOPROTEIN"/>
    <property type="match status" value="1"/>
</dbReference>
<reference evidence="2" key="1">
    <citation type="journal article" date="2014" name="Int. J. Syst. Evol. Microbiol.">
        <title>Complete genome sequence of Corynebacterium casei LMG S-19264T (=DSM 44701T), isolated from a smear-ripened cheese.</title>
        <authorList>
            <consortium name="US DOE Joint Genome Institute (JGI-PGF)"/>
            <person name="Walter F."/>
            <person name="Albersmeier A."/>
            <person name="Kalinowski J."/>
            <person name="Ruckert C."/>
        </authorList>
    </citation>
    <scope>NUCLEOTIDE SEQUENCE</scope>
    <source>
        <strain evidence="2">JCM 19596</strain>
    </source>
</reference>
<evidence type="ECO:0000313" key="2">
    <source>
        <dbReference type="EMBL" id="GGL70112.1"/>
    </source>
</evidence>
<dbReference type="Proteomes" id="UP000607197">
    <property type="component" value="Unassembled WGS sequence"/>
</dbReference>
<dbReference type="OrthoDB" id="313543at2157"/>
<sequence>MQRRGFLSVAAGVVAAGCAGAGGETETSTTSSGSPVVSSSLSVSDVSCGESEGASVAWGEREVSVDGSLPVASPCYTAALETVSYDAGADELLVRAGAARRDDVDECVQCLADVAYTATVVFDGALPESVRVEHRSREGTRTVAAASREASVQVGWGGESEV</sequence>
<dbReference type="RefSeq" id="WP_188980420.1">
    <property type="nucleotide sequence ID" value="NZ_BMPG01000005.1"/>
</dbReference>
<evidence type="ECO:0000313" key="3">
    <source>
        <dbReference type="Proteomes" id="UP000607197"/>
    </source>
</evidence>
<gene>
    <name evidence="2" type="ORF">GCM10009039_30190</name>
</gene>
<evidence type="ECO:0008006" key="4">
    <source>
        <dbReference type="Google" id="ProtNLM"/>
    </source>
</evidence>
<accession>A0A830F792</accession>